<evidence type="ECO:0000256" key="1">
    <source>
        <dbReference type="SAM" id="MobiDB-lite"/>
    </source>
</evidence>
<feature type="region of interest" description="Disordered" evidence="1">
    <location>
        <begin position="320"/>
        <end position="384"/>
    </location>
</feature>
<evidence type="ECO:0000313" key="2">
    <source>
        <dbReference type="EMBL" id="KNC28815.1"/>
    </source>
</evidence>
<keyword evidence="3" id="KW-1185">Reference proteome</keyword>
<feature type="compositionally biased region" description="Polar residues" evidence="1">
    <location>
        <begin position="362"/>
        <end position="372"/>
    </location>
</feature>
<name>A0A0L0C997_LUCCU</name>
<gene>
    <name evidence="2" type="ORF">FF38_06430</name>
</gene>
<feature type="compositionally biased region" description="Polar residues" evidence="1">
    <location>
        <begin position="336"/>
        <end position="354"/>
    </location>
</feature>
<accession>A0A0L0C997</accession>
<protein>
    <submittedName>
        <fullName evidence="2">Uncharacterized protein</fullName>
    </submittedName>
</protein>
<reference evidence="2 3" key="1">
    <citation type="journal article" date="2015" name="Nat. Commun.">
        <title>Lucilia cuprina genome unlocks parasitic fly biology to underpin future interventions.</title>
        <authorList>
            <person name="Anstead C.A."/>
            <person name="Korhonen P.K."/>
            <person name="Young N.D."/>
            <person name="Hall R.S."/>
            <person name="Jex A.R."/>
            <person name="Murali S.C."/>
            <person name="Hughes D.S."/>
            <person name="Lee S.F."/>
            <person name="Perry T."/>
            <person name="Stroehlein A.J."/>
            <person name="Ansell B.R."/>
            <person name="Breugelmans B."/>
            <person name="Hofmann A."/>
            <person name="Qu J."/>
            <person name="Dugan S."/>
            <person name="Lee S.L."/>
            <person name="Chao H."/>
            <person name="Dinh H."/>
            <person name="Han Y."/>
            <person name="Doddapaneni H.V."/>
            <person name="Worley K.C."/>
            <person name="Muzny D.M."/>
            <person name="Ioannidis P."/>
            <person name="Waterhouse R.M."/>
            <person name="Zdobnov E.M."/>
            <person name="James P.J."/>
            <person name="Bagnall N.H."/>
            <person name="Kotze A.C."/>
            <person name="Gibbs R.A."/>
            <person name="Richards S."/>
            <person name="Batterham P."/>
            <person name="Gasser R.B."/>
        </authorList>
    </citation>
    <scope>NUCLEOTIDE SEQUENCE [LARGE SCALE GENOMIC DNA]</scope>
    <source>
        <strain evidence="2 3">LS</strain>
        <tissue evidence="2">Full body</tissue>
    </source>
</reference>
<feature type="region of interest" description="Disordered" evidence="1">
    <location>
        <begin position="60"/>
        <end position="80"/>
    </location>
</feature>
<dbReference type="EMBL" id="JRES01000741">
    <property type="protein sequence ID" value="KNC28815.1"/>
    <property type="molecule type" value="Genomic_DNA"/>
</dbReference>
<feature type="region of interest" description="Disordered" evidence="1">
    <location>
        <begin position="402"/>
        <end position="429"/>
    </location>
</feature>
<dbReference type="OrthoDB" id="5981545at2759"/>
<evidence type="ECO:0000313" key="3">
    <source>
        <dbReference type="Proteomes" id="UP000037069"/>
    </source>
</evidence>
<comment type="caution">
    <text evidence="2">The sequence shown here is derived from an EMBL/GenBank/DDBJ whole genome shotgun (WGS) entry which is preliminary data.</text>
</comment>
<dbReference type="Proteomes" id="UP000037069">
    <property type="component" value="Unassembled WGS sequence"/>
</dbReference>
<sequence length="717" mass="81402">MSITLDVNAFLNKDVCTTGCEDIIMEKEMETNIFDEIEHLLKFNKVAALQNLEFENQHKKDVQEVESRQEEEPRKKKIEEPKSKDAINLDFLNSTSDDFLLTSDSQSLLGEDTLLFTVEQDRLQPVSSRFMVPGIYKRIEGVASSENKTEVKKSNVFISELERRGRIVTQKDFERLYMQTEENENPPIRRVILLQPMESDDEELTPECSEEVENHVVQKENAIKDKIPKEWDALNRLAYDILKLTNRDHIVIDRKKNEIVRTQFNTHQKTIYRFLSPEILGLKAPTEGEANVIDVEEENKFQMNQKLVNKLGRPRKRLQEVKAVKKSNKISKKQETQNPSSIDNKPITKINTRTRSGRLVKTLNSPQDQTNLILPPPSPQENITNLLNELKDSDYQCSKLKTAPAPKDESVPPLESSTEAQQSPKRKIPPEAICPTCKKIFLGKRLQRHFAQHPEHMQIANNTTTPAQTTNSSEFTQPVEEMSLFRFLISKLQKSQTLNEDQKADLFLNELNDLVKQLQLRSSRLIRNTSGLHFVNQRCSKLLGIPEGQYALDLTAIEAPLDPELTNQYDNSHSQTHHLSQPTNISTRSLDYTNLSITLDDTLTDEAAQKLNLSAGGKLLPPSEESLLRAVDDLVQTDINKIHASSMLQQQPIPSTSCLSASSNTTSVVAKLLPPHIDHASDNAVEAVHMKETTTTTVNASETPLLDLSVDFFQFNN</sequence>
<proteinExistence type="predicted"/>
<dbReference type="OMA" id="VKFPEHM"/>
<organism evidence="2 3">
    <name type="scientific">Lucilia cuprina</name>
    <name type="common">Green bottle fly</name>
    <name type="synonym">Australian sheep blowfly</name>
    <dbReference type="NCBI Taxonomy" id="7375"/>
    <lineage>
        <taxon>Eukaryota</taxon>
        <taxon>Metazoa</taxon>
        <taxon>Ecdysozoa</taxon>
        <taxon>Arthropoda</taxon>
        <taxon>Hexapoda</taxon>
        <taxon>Insecta</taxon>
        <taxon>Pterygota</taxon>
        <taxon>Neoptera</taxon>
        <taxon>Endopterygota</taxon>
        <taxon>Diptera</taxon>
        <taxon>Brachycera</taxon>
        <taxon>Muscomorpha</taxon>
        <taxon>Oestroidea</taxon>
        <taxon>Calliphoridae</taxon>
        <taxon>Luciliinae</taxon>
        <taxon>Lucilia</taxon>
    </lineage>
</organism>
<dbReference type="AlphaFoldDB" id="A0A0L0C997"/>